<feature type="transmembrane region" description="Helical" evidence="1">
    <location>
        <begin position="79"/>
        <end position="103"/>
    </location>
</feature>
<keyword evidence="1" id="KW-1133">Transmembrane helix</keyword>
<dbReference type="RefSeq" id="WP_216569153.1">
    <property type="nucleotide sequence ID" value="NZ_JAHLOQ010000013.1"/>
</dbReference>
<dbReference type="EMBL" id="JAHLOQ010000013">
    <property type="protein sequence ID" value="MBU5336021.1"/>
    <property type="molecule type" value="Genomic_DNA"/>
</dbReference>
<comment type="caution">
    <text evidence="2">The sequence shown here is derived from an EMBL/GenBank/DDBJ whole genome shotgun (WGS) entry which is preliminary data.</text>
</comment>
<evidence type="ECO:0000313" key="2">
    <source>
        <dbReference type="EMBL" id="MBU5336021.1"/>
    </source>
</evidence>
<protein>
    <submittedName>
        <fullName evidence="2">Uncharacterized protein</fullName>
    </submittedName>
</protein>
<keyword evidence="3" id="KW-1185">Reference proteome</keyword>
<evidence type="ECO:0000313" key="3">
    <source>
        <dbReference type="Proteomes" id="UP001196301"/>
    </source>
</evidence>
<keyword evidence="1" id="KW-0812">Transmembrane</keyword>
<keyword evidence="1" id="KW-0472">Membrane</keyword>
<feature type="transmembrane region" description="Helical" evidence="1">
    <location>
        <begin position="48"/>
        <end position="73"/>
    </location>
</feature>
<evidence type="ECO:0000256" key="1">
    <source>
        <dbReference type="SAM" id="Phobius"/>
    </source>
</evidence>
<accession>A0ABS6DVZ2</accession>
<dbReference type="Proteomes" id="UP001196301">
    <property type="component" value="Unassembled WGS sequence"/>
</dbReference>
<organism evidence="2 3">
    <name type="scientific">Intestinibacter bartlettii</name>
    <dbReference type="NCBI Taxonomy" id="261299"/>
    <lineage>
        <taxon>Bacteria</taxon>
        <taxon>Bacillati</taxon>
        <taxon>Bacillota</taxon>
        <taxon>Clostridia</taxon>
        <taxon>Peptostreptococcales</taxon>
        <taxon>Peptostreptococcaceae</taxon>
        <taxon>Intestinibacter</taxon>
    </lineage>
</organism>
<reference evidence="2 3" key="1">
    <citation type="submission" date="2021-06" db="EMBL/GenBank/DDBJ databases">
        <authorList>
            <person name="Sun Q."/>
            <person name="Li D."/>
        </authorList>
    </citation>
    <scope>NUCLEOTIDE SEQUENCE [LARGE SCALE GENOMIC DNA]</scope>
    <source>
        <strain evidence="2 3">N19</strain>
    </source>
</reference>
<gene>
    <name evidence="2" type="ORF">KQI20_06175</name>
</gene>
<sequence>MNTNEKFVYSYSAKQQKEIEEIRSKYLPKKENKLDEIRKLDELVTKKATIISIAIGLISTLVFGFGLCCILEWKETMFIQGLVIGIFGVLGIVSAFPLYNIILRKQRSKIAHKILKLSDELMDENFNQ</sequence>
<name>A0ABS6DVZ2_9FIRM</name>
<proteinExistence type="predicted"/>